<feature type="transmembrane region" description="Helical" evidence="1">
    <location>
        <begin position="89"/>
        <end position="113"/>
    </location>
</feature>
<dbReference type="Pfam" id="PF10327">
    <property type="entry name" value="7TM_GPCR_Sri"/>
    <property type="match status" value="1"/>
</dbReference>
<name>G0M8X0_CAEBE</name>
<reference evidence="3" key="1">
    <citation type="submission" date="2011-07" db="EMBL/GenBank/DDBJ databases">
        <authorList>
            <consortium name="Caenorhabditis brenneri Sequencing and Analysis Consortium"/>
            <person name="Wilson R.K."/>
        </authorList>
    </citation>
    <scope>NUCLEOTIDE SEQUENCE [LARGE SCALE GENOMIC DNA]</scope>
    <source>
        <strain evidence="3">PB2801</strain>
    </source>
</reference>
<accession>G0M8X0</accession>
<dbReference type="GO" id="GO:0045087">
    <property type="term" value="P:innate immune response"/>
    <property type="evidence" value="ECO:0007669"/>
    <property type="project" value="TreeGrafter"/>
</dbReference>
<dbReference type="PANTHER" id="PTHR21733">
    <property type="entry name" value="CUB_2 DOMAIN-CONTAINING PROTEIN-RELATED-RELATED"/>
    <property type="match status" value="1"/>
</dbReference>
<keyword evidence="3" id="KW-1185">Reference proteome</keyword>
<dbReference type="eggNOG" id="ENOG502RVQD">
    <property type="taxonomic scope" value="Eukaryota"/>
</dbReference>
<dbReference type="Pfam" id="PF03409">
    <property type="entry name" value="Glycoprotein"/>
    <property type="match status" value="1"/>
</dbReference>
<dbReference type="InterPro" id="IPR005071">
    <property type="entry name" value="Glycoprotein"/>
</dbReference>
<dbReference type="AlphaFoldDB" id="G0M8X0"/>
<dbReference type="HOGENOM" id="CLU_647644_0_0_1"/>
<dbReference type="STRING" id="135651.G0M8X0"/>
<protein>
    <submittedName>
        <fullName evidence="2">Uncharacterized protein</fullName>
    </submittedName>
</protein>
<keyword evidence="1" id="KW-0812">Transmembrane</keyword>
<dbReference type="InParanoid" id="G0M8X0"/>
<gene>
    <name evidence="2" type="ORF">CAEBREN_05086</name>
</gene>
<evidence type="ECO:0000313" key="3">
    <source>
        <dbReference type="Proteomes" id="UP000008068"/>
    </source>
</evidence>
<dbReference type="SUPFAM" id="SSF81321">
    <property type="entry name" value="Family A G protein-coupled receptor-like"/>
    <property type="match status" value="1"/>
</dbReference>
<evidence type="ECO:0000256" key="1">
    <source>
        <dbReference type="SAM" id="Phobius"/>
    </source>
</evidence>
<dbReference type="Proteomes" id="UP000008068">
    <property type="component" value="Unassembled WGS sequence"/>
</dbReference>
<dbReference type="EMBL" id="GL379787">
    <property type="protein sequence ID" value="EGT30872.1"/>
    <property type="molecule type" value="Genomic_DNA"/>
</dbReference>
<feature type="transmembrane region" description="Helical" evidence="1">
    <location>
        <begin position="6"/>
        <end position="35"/>
    </location>
</feature>
<dbReference type="PANTHER" id="PTHR21733:SF9">
    <property type="entry name" value="IGGFC_BINDING DOMAIN-CONTAINING PROTEIN"/>
    <property type="match status" value="1"/>
</dbReference>
<dbReference type="GO" id="GO:0045121">
    <property type="term" value="C:membrane raft"/>
    <property type="evidence" value="ECO:0007669"/>
    <property type="project" value="TreeGrafter"/>
</dbReference>
<evidence type="ECO:0000313" key="2">
    <source>
        <dbReference type="EMBL" id="EGT30872.1"/>
    </source>
</evidence>
<organism evidence="3">
    <name type="scientific">Caenorhabditis brenneri</name>
    <name type="common">Nematode worm</name>
    <dbReference type="NCBI Taxonomy" id="135651"/>
    <lineage>
        <taxon>Eukaryota</taxon>
        <taxon>Metazoa</taxon>
        <taxon>Ecdysozoa</taxon>
        <taxon>Nematoda</taxon>
        <taxon>Chromadorea</taxon>
        <taxon>Rhabditida</taxon>
        <taxon>Rhabditina</taxon>
        <taxon>Rhabditomorpha</taxon>
        <taxon>Rhabditoidea</taxon>
        <taxon>Rhabditidae</taxon>
        <taxon>Peloderinae</taxon>
        <taxon>Caenorhabditis</taxon>
    </lineage>
</organism>
<keyword evidence="1" id="KW-1133">Transmembrane helix</keyword>
<keyword evidence="1" id="KW-0472">Membrane</keyword>
<sequence>MAMSNKLYICLAALNLCSTGLIIVAIFICYILVIYELERRKKELSKAECQEHKAYIDEISRHGMLIFPFFAILPGCWFVQFFVLEETDVSFFVAICFLIFVSAPIPAMLSFLWRNPTYKAVLLRIFCVGRNNSVQPAVVPVGAFLKDLKNAKEDENSGLLTPFPVTSTTSLIANLTNQQLESLKGFIYVTNSEQANDKNFRVYDVDRFSIIETEQPGNYTLVFLSTNYETNPAHSSTISHCQQQNDSVVNIYRGIPGDRRRIYRWQLFSNPIVWDPVRGDSKIFFFPNVEKFSLSFPIFYIEVTNEIFFHIRPTYYNLNGHKTAAYNTAGFYMKTKTEQPRDVTVTFSENNKHNGITGAILYGLMPTDEGKIILRGDSFNTTSARKETIFRFIDHSITENLSFSSVESFGGEFFIQYFILQKIP</sequence>
<dbReference type="OrthoDB" id="5807757at2759"/>
<proteinExistence type="predicted"/>
<feature type="transmembrane region" description="Helical" evidence="1">
    <location>
        <begin position="63"/>
        <end position="83"/>
    </location>
</feature>
<dbReference type="InterPro" id="IPR019429">
    <property type="entry name" value="7TM_GPCR_serpentine_rcpt_Sri"/>
</dbReference>